<name>A0A1I8GZM4_9PLAT</name>
<dbReference type="GO" id="GO:0003990">
    <property type="term" value="F:acetylcholinesterase activity"/>
    <property type="evidence" value="ECO:0007669"/>
    <property type="project" value="TreeGrafter"/>
</dbReference>
<evidence type="ECO:0000313" key="8">
    <source>
        <dbReference type="Proteomes" id="UP000095280"/>
    </source>
</evidence>
<protein>
    <recommendedName>
        <fullName evidence="6">Carboxylic ester hydrolase</fullName>
        <ecNumber evidence="6">3.1.1.-</ecNumber>
    </recommendedName>
</protein>
<dbReference type="EC" id="3.1.1.-" evidence="6"/>
<evidence type="ECO:0000256" key="3">
    <source>
        <dbReference type="ARBA" id="ARBA00022801"/>
    </source>
</evidence>
<evidence type="ECO:0000259" key="7">
    <source>
        <dbReference type="Pfam" id="PF00135"/>
    </source>
</evidence>
<keyword evidence="4" id="KW-1015">Disulfide bond</keyword>
<keyword evidence="2" id="KW-0719">Serine esterase</keyword>
<accession>A0A1I8GZM4</accession>
<dbReference type="PROSITE" id="PS00122">
    <property type="entry name" value="CARBOXYLESTERASE_B_1"/>
    <property type="match status" value="1"/>
</dbReference>
<dbReference type="GO" id="GO:0019695">
    <property type="term" value="P:choline metabolic process"/>
    <property type="evidence" value="ECO:0007669"/>
    <property type="project" value="TreeGrafter"/>
</dbReference>
<evidence type="ECO:0000256" key="1">
    <source>
        <dbReference type="ARBA" id="ARBA00005964"/>
    </source>
</evidence>
<proteinExistence type="inferred from homology"/>
<sequence length="618" mass="70449">IDALPAVLLVAAAAINVALHCEALAIPSHSRPERQASDNGHTVYLYKGSQVSSIHGFKSSIRGKSLWNYLGIPYAKPPVGPLRFKPTVPLDTPLGTYSQPFDASRKPKTCYYWPLKPQDFEKKNPALMMWWNNTEMSEDCLYLNVWTPTLDKAGEKGKAGKAVMVWIYGGGFFGGSSSLEVYDGAVLAATGDVVVASMQYRTGALGFMFLDDTEAPGNAGLYDQYRAIQWIHEHIHAFGGDNSQITLFGESAGAVSVSYHLLSPYTQGYFRRAILNSGSAIAWWASEDRWAASRRSLTLAKLVKCGPDDDSTDVNKIIDCMRQVTPETLQQLTWSAMSNEIRERRIQYAQYYQQNLHRNQEPANEGANVETMLYFDLPFKPVYPSDFIPKMPFMQLRDSVKNHDVKRADLLLGVVKNEGVFWIMYALYKIFLIRNREWNIPFWWGQPMDPRLSKEYEYYSKFSKELDMDTDPHNLVARYFITNINMDGLISEGTSFEYQVPSKLFGKTSWTAKETLDALDAMTSDKSFKCPTIEFAEKYTLMLGENAAHSIWMYSFEQRSELLPLPDWTGVLHGYELDYVFGSPFNERFTGKYYNYTETERQFSDDLMKFWTNFAKTG</sequence>
<comment type="similarity">
    <text evidence="1 6">Belongs to the type-B carboxylesterase/lipase family.</text>
</comment>
<dbReference type="InterPro" id="IPR050654">
    <property type="entry name" value="AChE-related_enzymes"/>
</dbReference>
<dbReference type="Pfam" id="PF00135">
    <property type="entry name" value="COesterase"/>
    <property type="match status" value="1"/>
</dbReference>
<dbReference type="GO" id="GO:0006581">
    <property type="term" value="P:acetylcholine catabolic process"/>
    <property type="evidence" value="ECO:0007669"/>
    <property type="project" value="TreeGrafter"/>
</dbReference>
<feature type="chain" id="PRO_5009030172" description="Carboxylic ester hydrolase" evidence="6">
    <location>
        <begin position="24"/>
        <end position="618"/>
    </location>
</feature>
<dbReference type="InterPro" id="IPR019819">
    <property type="entry name" value="Carboxylesterase_B_CS"/>
</dbReference>
<feature type="domain" description="Carboxylesterase type B" evidence="7">
    <location>
        <begin position="53"/>
        <end position="618"/>
    </location>
</feature>
<reference evidence="9" key="1">
    <citation type="submission" date="2016-11" db="UniProtKB">
        <authorList>
            <consortium name="WormBaseParasite"/>
        </authorList>
    </citation>
    <scope>IDENTIFICATION</scope>
</reference>
<dbReference type="ESTHER" id="9plat-a0a1i8gzm4">
    <property type="family name" value="ACHE"/>
</dbReference>
<feature type="signal peptide" evidence="6">
    <location>
        <begin position="1"/>
        <end position="23"/>
    </location>
</feature>
<dbReference type="InterPro" id="IPR000997">
    <property type="entry name" value="Cholinesterase"/>
</dbReference>
<evidence type="ECO:0000256" key="6">
    <source>
        <dbReference type="RuleBase" id="RU361235"/>
    </source>
</evidence>
<feature type="active site" description="Charge relay system" evidence="5">
    <location>
        <position position="573"/>
    </location>
</feature>
<dbReference type="InterPro" id="IPR019826">
    <property type="entry name" value="Carboxylesterase_B_AS"/>
</dbReference>
<dbReference type="Gene3D" id="3.40.50.1820">
    <property type="entry name" value="alpha/beta hydrolase"/>
    <property type="match status" value="1"/>
</dbReference>
<dbReference type="PROSITE" id="PS00941">
    <property type="entry name" value="CARBOXYLESTERASE_B_2"/>
    <property type="match status" value="1"/>
</dbReference>
<dbReference type="SUPFAM" id="SSF53474">
    <property type="entry name" value="alpha/beta-Hydrolases"/>
    <property type="match status" value="1"/>
</dbReference>
<dbReference type="WBParaSite" id="maker-uti_cns_0003762-snap-gene-0.5-mRNA-1">
    <property type="protein sequence ID" value="maker-uti_cns_0003762-snap-gene-0.5-mRNA-1"/>
    <property type="gene ID" value="maker-uti_cns_0003762-snap-gene-0.5"/>
</dbReference>
<feature type="active site" description="Acyl-ester intermediate" evidence="5">
    <location>
        <position position="251"/>
    </location>
</feature>
<evidence type="ECO:0000256" key="2">
    <source>
        <dbReference type="ARBA" id="ARBA00022487"/>
    </source>
</evidence>
<keyword evidence="6" id="KW-0732">Signal</keyword>
<dbReference type="GO" id="GO:0005886">
    <property type="term" value="C:plasma membrane"/>
    <property type="evidence" value="ECO:0007669"/>
    <property type="project" value="TreeGrafter"/>
</dbReference>
<evidence type="ECO:0000256" key="4">
    <source>
        <dbReference type="ARBA" id="ARBA00023157"/>
    </source>
</evidence>
<evidence type="ECO:0000313" key="9">
    <source>
        <dbReference type="WBParaSite" id="maker-uti_cns_0003762-snap-gene-0.5-mRNA-1"/>
    </source>
</evidence>
<keyword evidence="8" id="KW-1185">Reference proteome</keyword>
<dbReference type="GO" id="GO:0005615">
    <property type="term" value="C:extracellular space"/>
    <property type="evidence" value="ECO:0007669"/>
    <property type="project" value="TreeGrafter"/>
</dbReference>
<organism evidence="8 9">
    <name type="scientific">Macrostomum lignano</name>
    <dbReference type="NCBI Taxonomy" id="282301"/>
    <lineage>
        <taxon>Eukaryota</taxon>
        <taxon>Metazoa</taxon>
        <taxon>Spiralia</taxon>
        <taxon>Lophotrochozoa</taxon>
        <taxon>Platyhelminthes</taxon>
        <taxon>Rhabditophora</taxon>
        <taxon>Macrostomorpha</taxon>
        <taxon>Macrostomida</taxon>
        <taxon>Macrostomidae</taxon>
        <taxon>Macrostomum</taxon>
    </lineage>
</organism>
<dbReference type="Proteomes" id="UP000095280">
    <property type="component" value="Unplaced"/>
</dbReference>
<dbReference type="InterPro" id="IPR002018">
    <property type="entry name" value="CarbesteraseB"/>
</dbReference>
<dbReference type="PRINTS" id="PR00878">
    <property type="entry name" value="CHOLNESTRASE"/>
</dbReference>
<dbReference type="PANTHER" id="PTHR43918">
    <property type="entry name" value="ACETYLCHOLINESTERASE"/>
    <property type="match status" value="1"/>
</dbReference>
<dbReference type="InterPro" id="IPR029058">
    <property type="entry name" value="AB_hydrolase_fold"/>
</dbReference>
<dbReference type="AlphaFoldDB" id="A0A1I8GZM4"/>
<dbReference type="PANTHER" id="PTHR43918:SF4">
    <property type="entry name" value="CARBOXYLIC ESTER HYDROLASE"/>
    <property type="match status" value="1"/>
</dbReference>
<keyword evidence="3 6" id="KW-0378">Hydrolase</keyword>
<evidence type="ECO:0000256" key="5">
    <source>
        <dbReference type="PIRSR" id="PIRSR600997-1"/>
    </source>
</evidence>
<feature type="active site" description="Charge relay system" evidence="5">
    <location>
        <position position="418"/>
    </location>
</feature>